<dbReference type="Pfam" id="PF11751">
    <property type="entry name" value="PorP_SprF"/>
    <property type="match status" value="1"/>
</dbReference>
<evidence type="ECO:0008006" key="3">
    <source>
        <dbReference type="Google" id="ProtNLM"/>
    </source>
</evidence>
<name>A0A6S6UI06_9BACT</name>
<dbReference type="AlphaFoldDB" id="A0A6S6UI06"/>
<organism evidence="2">
    <name type="scientific">uncultured Aureispira sp</name>
    <dbReference type="NCBI Taxonomy" id="1331704"/>
    <lineage>
        <taxon>Bacteria</taxon>
        <taxon>Pseudomonadati</taxon>
        <taxon>Bacteroidota</taxon>
        <taxon>Saprospiria</taxon>
        <taxon>Saprospirales</taxon>
        <taxon>Saprospiraceae</taxon>
        <taxon>Aureispira</taxon>
        <taxon>environmental samples</taxon>
    </lineage>
</organism>
<proteinExistence type="predicted"/>
<protein>
    <recommendedName>
        <fullName evidence="3">Type IX secretion system membrane protein PorP/SprF</fullName>
    </recommendedName>
</protein>
<feature type="chain" id="PRO_5027983583" description="Type IX secretion system membrane protein PorP/SprF" evidence="1">
    <location>
        <begin position="22"/>
        <end position="323"/>
    </location>
</feature>
<reference evidence="2" key="1">
    <citation type="submission" date="2020-01" db="EMBL/GenBank/DDBJ databases">
        <authorList>
            <person name="Meier V. D."/>
            <person name="Meier V D."/>
        </authorList>
    </citation>
    <scope>NUCLEOTIDE SEQUENCE</scope>
    <source>
        <strain evidence="2">HLG_WM_MAG_10</strain>
    </source>
</reference>
<gene>
    <name evidence="2" type="ORF">HELGO_WM25449</name>
</gene>
<dbReference type="NCBIfam" id="TIGR03519">
    <property type="entry name" value="T9SS_PorP_fam"/>
    <property type="match status" value="1"/>
</dbReference>
<feature type="signal peptide" evidence="1">
    <location>
        <begin position="1"/>
        <end position="21"/>
    </location>
</feature>
<keyword evidence="1" id="KW-0732">Signal</keyword>
<evidence type="ECO:0000256" key="1">
    <source>
        <dbReference type="SAM" id="SignalP"/>
    </source>
</evidence>
<sequence length="323" mass="36101">MKRLNYILFACFLLLTTKSWAQQPAQYSMYMLNKYAYNNAYNGLDESLSLTGVFRKQWVDFPGSPLNVNFTAHLPLEYISSGVGLGFEYDAIGAYRNISVRGSYSYILDLGKSGKLSLGVAGRFLQKSLDGSKLLTPEGNYELGIDHNDPSVPIANETGMSFSLDAAAYYKHKFFEIGVAAINLTQPTLNLATDASITYNRAYFFSASGNIKLTDQFYLHPSFLLKTDFIKFQPEIAVILKWNNNIFGGVAFRGYDNTSTDAVVFVVGMQITKNIMLAYSYDLSVGSLQTYNSGSHEVVLNYNLNKKIGKEIPSKIIYNPRFL</sequence>
<dbReference type="InterPro" id="IPR019861">
    <property type="entry name" value="PorP/SprF_Bacteroidetes"/>
</dbReference>
<dbReference type="EMBL" id="CACVAQ010000513">
    <property type="protein sequence ID" value="CAA6829704.1"/>
    <property type="molecule type" value="Genomic_DNA"/>
</dbReference>
<accession>A0A6S6UI06</accession>
<evidence type="ECO:0000313" key="2">
    <source>
        <dbReference type="EMBL" id="CAA6829704.1"/>
    </source>
</evidence>